<dbReference type="AlphaFoldDB" id="E2ZJF3"/>
<sequence length="47" mass="5458">MDKASLLVVLALMVSWNRAENKNKACTKDKQILNRQKRCRKKDKIGI</sequence>
<accession>E2ZJF3</accession>
<gene>
    <name evidence="1" type="ORF">HMPREF9436_01802</name>
</gene>
<evidence type="ECO:0000313" key="2">
    <source>
        <dbReference type="Proteomes" id="UP000006028"/>
    </source>
</evidence>
<name>E2ZJF3_9FIRM</name>
<organism evidence="1 2">
    <name type="scientific">Faecalibacterium cf. prausnitzii KLE1255</name>
    <dbReference type="NCBI Taxonomy" id="748224"/>
    <lineage>
        <taxon>Bacteria</taxon>
        <taxon>Bacillati</taxon>
        <taxon>Bacillota</taxon>
        <taxon>Clostridia</taxon>
        <taxon>Eubacteriales</taxon>
        <taxon>Oscillospiraceae</taxon>
        <taxon>Faecalibacterium</taxon>
    </lineage>
</organism>
<protein>
    <submittedName>
        <fullName evidence="1">Uncharacterized protein</fullName>
    </submittedName>
</protein>
<evidence type="ECO:0000313" key="1">
    <source>
        <dbReference type="EMBL" id="EFQ06696.1"/>
    </source>
</evidence>
<dbReference type="BioCyc" id="FCF748224-HMP:GTSS-1858-MONOMER"/>
<reference evidence="1 2" key="1">
    <citation type="submission" date="2010-08" db="EMBL/GenBank/DDBJ databases">
        <authorList>
            <person name="Weinstock G."/>
            <person name="Sodergren E."/>
            <person name="Clifton S."/>
            <person name="Fulton L."/>
            <person name="Fulton B."/>
            <person name="Courtney L."/>
            <person name="Fronick C."/>
            <person name="Harrison M."/>
            <person name="Strong C."/>
            <person name="Farmer C."/>
            <person name="Delahaunty K."/>
            <person name="Markovic C."/>
            <person name="Hall O."/>
            <person name="Minx P."/>
            <person name="Tomlinson C."/>
            <person name="Mitreva M."/>
            <person name="Hou S."/>
            <person name="Chen J."/>
            <person name="Wollam A."/>
            <person name="Pepin K.H."/>
            <person name="Johnson M."/>
            <person name="Bhonagiri V."/>
            <person name="Zhang X."/>
            <person name="Suruliraj S."/>
            <person name="Warren W."/>
            <person name="Chinwalla A."/>
            <person name="Mardis E.R."/>
            <person name="Wilson R.K."/>
        </authorList>
    </citation>
    <scope>NUCLEOTIDE SEQUENCE [LARGE SCALE GENOMIC DNA]</scope>
    <source>
        <strain evidence="1 2">KLE1255</strain>
    </source>
</reference>
<proteinExistence type="predicted"/>
<dbReference type="EMBL" id="AECU01000145">
    <property type="protein sequence ID" value="EFQ06696.1"/>
    <property type="molecule type" value="Genomic_DNA"/>
</dbReference>
<dbReference type="Proteomes" id="UP000006028">
    <property type="component" value="Unassembled WGS sequence"/>
</dbReference>
<dbReference type="HOGENOM" id="CLU_3168272_0_0_9"/>
<comment type="caution">
    <text evidence="1">The sequence shown here is derived from an EMBL/GenBank/DDBJ whole genome shotgun (WGS) entry which is preliminary data.</text>
</comment>